<dbReference type="Gramene" id="EOX94071">
    <property type="protein sequence ID" value="EOX94071"/>
    <property type="gene ID" value="TCM_003164"/>
</dbReference>
<dbReference type="InParanoid" id="A0A061DPQ5"/>
<dbReference type="PANTHER" id="PTHR34482">
    <property type="entry name" value="DNA DAMAGE-INDUCIBLE PROTEIN 1-LIKE"/>
    <property type="match status" value="1"/>
</dbReference>
<proteinExistence type="predicted"/>
<evidence type="ECO:0000259" key="2">
    <source>
        <dbReference type="Pfam" id="PF03732"/>
    </source>
</evidence>
<feature type="compositionally biased region" description="Low complexity" evidence="1">
    <location>
        <begin position="68"/>
        <end position="84"/>
    </location>
</feature>
<feature type="domain" description="Retrotransposon gag" evidence="2">
    <location>
        <begin position="192"/>
        <end position="286"/>
    </location>
</feature>
<sequence length="427" mass="47465">MNLATILKEACSGLSENSLEVSNASNDQGMGRYNIGIRALGVEMPPRTRATSRGIRGFNAPDDDTEGSRASFFRSSGRSGLRGRITGPQGSQSFSERRVGTNFGDIGGDYPEGVHQSNDTMGSSFEDSDYQLYEEIDRGDVMVTLGEFMKLKPPSFSGAKSIEDPQVFLDEMDKISIALGYSSHRAVELTGFMLTEVAQIWFATLKSCRPPGSTPLTWEEFTQAFIDRFLPESVRDDKEQEFETLMQALGMIVSDYDIQFTQLSRYAPYLVQTERERIKRFIKGLHKLIYKILVSKRFTSYLEVVDAARKIEVGHAEVGVERDKSKRNRGEGFSRYKDPSRGKDVNIAGQQDKVVSGVLFALFVVRFIQGHEMARGSIRPDFATTQTKNVIRDKGKGVASSSQGRSTRPTQQGAFEGGQARVFALTP</sequence>
<organism evidence="3 4">
    <name type="scientific">Theobroma cacao</name>
    <name type="common">Cacao</name>
    <name type="synonym">Cocoa</name>
    <dbReference type="NCBI Taxonomy" id="3641"/>
    <lineage>
        <taxon>Eukaryota</taxon>
        <taxon>Viridiplantae</taxon>
        <taxon>Streptophyta</taxon>
        <taxon>Embryophyta</taxon>
        <taxon>Tracheophyta</taxon>
        <taxon>Spermatophyta</taxon>
        <taxon>Magnoliopsida</taxon>
        <taxon>eudicotyledons</taxon>
        <taxon>Gunneridae</taxon>
        <taxon>Pentapetalae</taxon>
        <taxon>rosids</taxon>
        <taxon>malvids</taxon>
        <taxon>Malvales</taxon>
        <taxon>Malvaceae</taxon>
        <taxon>Byttnerioideae</taxon>
        <taxon>Theobroma</taxon>
    </lineage>
</organism>
<dbReference type="Proteomes" id="UP000026915">
    <property type="component" value="Chromosome 1"/>
</dbReference>
<dbReference type="eggNOG" id="ENOG502S6XC">
    <property type="taxonomic scope" value="Eukaryota"/>
</dbReference>
<protein>
    <recommendedName>
        <fullName evidence="2">Retrotransposon gag domain-containing protein</fullName>
    </recommendedName>
</protein>
<feature type="compositionally biased region" description="Polar residues" evidence="1">
    <location>
        <begin position="399"/>
        <end position="413"/>
    </location>
</feature>
<accession>A0A061DPQ5</accession>
<dbReference type="EMBL" id="CM001879">
    <property type="protein sequence ID" value="EOX94071.1"/>
    <property type="molecule type" value="Genomic_DNA"/>
</dbReference>
<name>A0A061DPQ5_THECC</name>
<feature type="region of interest" description="Disordered" evidence="1">
    <location>
        <begin position="322"/>
        <end position="342"/>
    </location>
</feature>
<gene>
    <name evidence="3" type="ORF">TCM_003164</name>
</gene>
<dbReference type="InterPro" id="IPR005162">
    <property type="entry name" value="Retrotrans_gag_dom"/>
</dbReference>
<dbReference type="Pfam" id="PF03732">
    <property type="entry name" value="Retrotrans_gag"/>
    <property type="match status" value="1"/>
</dbReference>
<evidence type="ECO:0000256" key="1">
    <source>
        <dbReference type="SAM" id="MobiDB-lite"/>
    </source>
</evidence>
<dbReference type="HOGENOM" id="CLU_643129_0_0_1"/>
<feature type="region of interest" description="Disordered" evidence="1">
    <location>
        <begin position="389"/>
        <end position="419"/>
    </location>
</feature>
<evidence type="ECO:0000313" key="3">
    <source>
        <dbReference type="EMBL" id="EOX94071.1"/>
    </source>
</evidence>
<evidence type="ECO:0000313" key="4">
    <source>
        <dbReference type="Proteomes" id="UP000026915"/>
    </source>
</evidence>
<dbReference type="PANTHER" id="PTHR34482:SF36">
    <property type="entry name" value="RETROTRANSPOSON GAG DOMAIN-CONTAINING PROTEIN"/>
    <property type="match status" value="1"/>
</dbReference>
<keyword evidence="4" id="KW-1185">Reference proteome</keyword>
<feature type="region of interest" description="Disordered" evidence="1">
    <location>
        <begin position="49"/>
        <end position="96"/>
    </location>
</feature>
<dbReference type="AlphaFoldDB" id="A0A061DPQ5"/>
<reference evidence="3 4" key="1">
    <citation type="journal article" date="2013" name="Genome Biol.">
        <title>The genome sequence of the most widely cultivated cacao type and its use to identify candidate genes regulating pod color.</title>
        <authorList>
            <person name="Motamayor J.C."/>
            <person name="Mockaitis K."/>
            <person name="Schmutz J."/>
            <person name="Haiminen N."/>
            <person name="Iii D.L."/>
            <person name="Cornejo O."/>
            <person name="Findley S.D."/>
            <person name="Zheng P."/>
            <person name="Utro F."/>
            <person name="Royaert S."/>
            <person name="Saski C."/>
            <person name="Jenkins J."/>
            <person name="Podicheti R."/>
            <person name="Zhao M."/>
            <person name="Scheffler B.E."/>
            <person name="Stack J.C."/>
            <person name="Feltus F.A."/>
            <person name="Mustiga G.M."/>
            <person name="Amores F."/>
            <person name="Phillips W."/>
            <person name="Marelli J.P."/>
            <person name="May G.D."/>
            <person name="Shapiro H."/>
            <person name="Ma J."/>
            <person name="Bustamante C.D."/>
            <person name="Schnell R.J."/>
            <person name="Main D."/>
            <person name="Gilbert D."/>
            <person name="Parida L."/>
            <person name="Kuhn D.N."/>
        </authorList>
    </citation>
    <scope>NUCLEOTIDE SEQUENCE [LARGE SCALE GENOMIC DNA]</scope>
    <source>
        <strain evidence="4">cv. Matina 1-6</strain>
    </source>
</reference>